<dbReference type="Pfam" id="PF19271">
    <property type="entry name" value="Nis1"/>
    <property type="match status" value="1"/>
</dbReference>
<dbReference type="OrthoDB" id="4689996at2759"/>
<sequence length="142" mass="14766">MPSIKSLAVTALAGLLPLASASPMISALNTPATVVAGENFTATLNTSIYIQNWEDFSIIWGLAPTQYGGQGSDGTIYVGTQIGYTPLYGTDTAKLNSFTVDVTMPENQPAGDWLLVGAVPYLVGASGSTSLRSFNTTIKVTA</sequence>
<proteinExistence type="predicted"/>
<keyword evidence="1" id="KW-0732">Signal</keyword>
<feature type="signal peptide" evidence="1">
    <location>
        <begin position="1"/>
        <end position="21"/>
    </location>
</feature>
<dbReference type="Proteomes" id="UP000319160">
    <property type="component" value="Unassembled WGS sequence"/>
</dbReference>
<dbReference type="EMBL" id="VFLP01000066">
    <property type="protein sequence ID" value="TRX89519.1"/>
    <property type="molecule type" value="Genomic_DNA"/>
</dbReference>
<dbReference type="AlphaFoldDB" id="A0A553HNN9"/>
<reference evidence="3" key="1">
    <citation type="submission" date="2019-06" db="EMBL/GenBank/DDBJ databases">
        <title>Draft genome sequence of the griseofulvin-producing fungus Xylaria cubensis strain G536.</title>
        <authorList>
            <person name="Mead M.E."/>
            <person name="Raja H.A."/>
            <person name="Steenwyk J.L."/>
            <person name="Knowles S.L."/>
            <person name="Oberlies N.H."/>
            <person name="Rokas A."/>
        </authorList>
    </citation>
    <scope>NUCLEOTIDE SEQUENCE [LARGE SCALE GENOMIC DNA]</scope>
    <source>
        <strain evidence="3">G536</strain>
    </source>
</reference>
<protein>
    <submittedName>
        <fullName evidence="2">Uncharacterized protein</fullName>
    </submittedName>
</protein>
<name>A0A553HNN9_9PEZI</name>
<evidence type="ECO:0000313" key="2">
    <source>
        <dbReference type="EMBL" id="TRX89519.1"/>
    </source>
</evidence>
<comment type="caution">
    <text evidence="2">The sequence shown here is derived from an EMBL/GenBank/DDBJ whole genome shotgun (WGS) entry which is preliminary data.</text>
</comment>
<feature type="chain" id="PRO_5021846684" evidence="1">
    <location>
        <begin position="22"/>
        <end position="142"/>
    </location>
</feature>
<accession>A0A553HNN9</accession>
<evidence type="ECO:0000256" key="1">
    <source>
        <dbReference type="SAM" id="SignalP"/>
    </source>
</evidence>
<keyword evidence="3" id="KW-1185">Reference proteome</keyword>
<dbReference type="InterPro" id="IPR045469">
    <property type="entry name" value="Nis1"/>
</dbReference>
<evidence type="ECO:0000313" key="3">
    <source>
        <dbReference type="Proteomes" id="UP000319160"/>
    </source>
</evidence>
<gene>
    <name evidence="2" type="ORF">FHL15_009563</name>
</gene>
<organism evidence="2 3">
    <name type="scientific">Xylaria flabelliformis</name>
    <dbReference type="NCBI Taxonomy" id="2512241"/>
    <lineage>
        <taxon>Eukaryota</taxon>
        <taxon>Fungi</taxon>
        <taxon>Dikarya</taxon>
        <taxon>Ascomycota</taxon>
        <taxon>Pezizomycotina</taxon>
        <taxon>Sordariomycetes</taxon>
        <taxon>Xylariomycetidae</taxon>
        <taxon>Xylariales</taxon>
        <taxon>Xylariaceae</taxon>
        <taxon>Xylaria</taxon>
    </lineage>
</organism>